<organism evidence="2 3">
    <name type="scientific">Pristionchus fissidentatus</name>
    <dbReference type="NCBI Taxonomy" id="1538716"/>
    <lineage>
        <taxon>Eukaryota</taxon>
        <taxon>Metazoa</taxon>
        <taxon>Ecdysozoa</taxon>
        <taxon>Nematoda</taxon>
        <taxon>Chromadorea</taxon>
        <taxon>Rhabditida</taxon>
        <taxon>Rhabditina</taxon>
        <taxon>Diplogasteromorpha</taxon>
        <taxon>Diplogasteroidea</taxon>
        <taxon>Neodiplogasteridae</taxon>
        <taxon>Pristionchus</taxon>
    </lineage>
</organism>
<gene>
    <name evidence="2" type="ORF">PFISCL1PPCAC_7966</name>
</gene>
<proteinExistence type="predicted"/>
<accession>A0AAV5VB41</accession>
<feature type="non-terminal residue" evidence="2">
    <location>
        <position position="87"/>
    </location>
</feature>
<dbReference type="Proteomes" id="UP001432322">
    <property type="component" value="Unassembled WGS sequence"/>
</dbReference>
<evidence type="ECO:0008006" key="4">
    <source>
        <dbReference type="Google" id="ProtNLM"/>
    </source>
</evidence>
<feature type="region of interest" description="Disordered" evidence="1">
    <location>
        <begin position="66"/>
        <end position="87"/>
    </location>
</feature>
<keyword evidence="3" id="KW-1185">Reference proteome</keyword>
<dbReference type="AlphaFoldDB" id="A0AAV5VB41"/>
<protein>
    <recommendedName>
        <fullName evidence="4">Ribosomal protein</fullName>
    </recommendedName>
</protein>
<feature type="compositionally biased region" description="Low complexity" evidence="1">
    <location>
        <begin position="78"/>
        <end position="87"/>
    </location>
</feature>
<name>A0AAV5VB41_9BILA</name>
<evidence type="ECO:0000313" key="3">
    <source>
        <dbReference type="Proteomes" id="UP001432322"/>
    </source>
</evidence>
<evidence type="ECO:0000313" key="2">
    <source>
        <dbReference type="EMBL" id="GMT16669.1"/>
    </source>
</evidence>
<comment type="caution">
    <text evidence="2">The sequence shown here is derived from an EMBL/GenBank/DDBJ whole genome shotgun (WGS) entry which is preliminary data.</text>
</comment>
<reference evidence="2" key="1">
    <citation type="submission" date="2023-10" db="EMBL/GenBank/DDBJ databases">
        <title>Genome assembly of Pristionchus species.</title>
        <authorList>
            <person name="Yoshida K."/>
            <person name="Sommer R.J."/>
        </authorList>
    </citation>
    <scope>NUCLEOTIDE SEQUENCE</scope>
    <source>
        <strain evidence="2">RS5133</strain>
    </source>
</reference>
<sequence length="87" mass="9249">IRKSKDRIHLKCWERAGCGDPSNLAVAALATRVHVAGRMGGGSDDGLLGGLNGLENLGRLRRQRLGTRQRRNRGGVAGVRAGQVLHG</sequence>
<feature type="non-terminal residue" evidence="2">
    <location>
        <position position="1"/>
    </location>
</feature>
<dbReference type="EMBL" id="BTSY01000002">
    <property type="protein sequence ID" value="GMT16669.1"/>
    <property type="molecule type" value="Genomic_DNA"/>
</dbReference>
<evidence type="ECO:0000256" key="1">
    <source>
        <dbReference type="SAM" id="MobiDB-lite"/>
    </source>
</evidence>